<keyword evidence="1" id="KW-0732">Signal</keyword>
<name>R9L0T9_9ACTN</name>
<evidence type="ECO:0000313" key="2">
    <source>
        <dbReference type="EMBL" id="EOS52419.1"/>
    </source>
</evidence>
<protein>
    <submittedName>
        <fullName evidence="2">Uncharacterized protein</fullName>
    </submittedName>
</protein>
<gene>
    <name evidence="2" type="ORF">C811_00449</name>
</gene>
<evidence type="ECO:0000313" key="3">
    <source>
        <dbReference type="Proteomes" id="UP000014204"/>
    </source>
</evidence>
<comment type="caution">
    <text evidence="2">The sequence shown here is derived from an EMBL/GenBank/DDBJ whole genome shotgun (WGS) entry which is preliminary data.</text>
</comment>
<proteinExistence type="predicted"/>
<keyword evidence="3" id="KW-1185">Reference proteome</keyword>
<dbReference type="Proteomes" id="UP000014204">
    <property type="component" value="Unassembled WGS sequence"/>
</dbReference>
<reference evidence="2 3" key="1">
    <citation type="submission" date="2013-04" db="EMBL/GenBank/DDBJ databases">
        <title>The Genome Sequence of Enterorhabdus caecimuris B7.</title>
        <authorList>
            <consortium name="The Broad Institute Genomics Platform"/>
            <consortium name="The Broad Institute Genome Sequencing Center for Infectious Disease"/>
            <person name="Earl A."/>
            <person name="Xavier R."/>
            <person name="Elson C."/>
            <person name="Duck W."/>
            <person name="Walker B."/>
            <person name="Young S."/>
            <person name="Zeng Q."/>
            <person name="Gargeya S."/>
            <person name="Fitzgerald M."/>
            <person name="Haas B."/>
            <person name="Abouelleil A."/>
            <person name="Allen A.W."/>
            <person name="Alvarado L."/>
            <person name="Arachchi H.M."/>
            <person name="Berlin A.M."/>
            <person name="Chapman S.B."/>
            <person name="Gainer-Dewar J."/>
            <person name="Goldberg J."/>
            <person name="Griggs A."/>
            <person name="Gujja S."/>
            <person name="Hansen M."/>
            <person name="Howarth C."/>
            <person name="Imamovic A."/>
            <person name="Ireland A."/>
            <person name="Larimer J."/>
            <person name="McCowan C."/>
            <person name="Murphy C."/>
            <person name="Pearson M."/>
            <person name="Poon T.W."/>
            <person name="Priest M."/>
            <person name="Roberts A."/>
            <person name="Saif S."/>
            <person name="Shea T."/>
            <person name="Sisk P."/>
            <person name="Sykes S."/>
            <person name="Wortman J."/>
            <person name="Nusbaum C."/>
            <person name="Birren B."/>
        </authorList>
    </citation>
    <scope>NUCLEOTIDE SEQUENCE [LARGE SCALE GENOMIC DNA]</scope>
    <source>
        <strain evidence="2 3">B7</strain>
    </source>
</reference>
<dbReference type="RefSeq" id="WP_016308683.1">
    <property type="nucleotide sequence ID" value="NZ_KE159646.1"/>
</dbReference>
<feature type="signal peptide" evidence="1">
    <location>
        <begin position="1"/>
        <end position="31"/>
    </location>
</feature>
<dbReference type="GeneID" id="82192061"/>
<dbReference type="HOGENOM" id="CLU_3215683_0_0_11"/>
<sequence length="44" mass="4476">MRANRQAAPAARAVLAAVLACGLMMPTGALAAEGQGTETPPQRR</sequence>
<organism evidence="2 3">
    <name type="scientific">Adlercreutzia caecimuris B7</name>
    <dbReference type="NCBI Taxonomy" id="1235794"/>
    <lineage>
        <taxon>Bacteria</taxon>
        <taxon>Bacillati</taxon>
        <taxon>Actinomycetota</taxon>
        <taxon>Coriobacteriia</taxon>
        <taxon>Eggerthellales</taxon>
        <taxon>Eggerthellaceae</taxon>
        <taxon>Adlercreutzia</taxon>
    </lineage>
</organism>
<accession>R9L0T9</accession>
<dbReference type="EMBL" id="ASSY01000005">
    <property type="protein sequence ID" value="EOS52419.1"/>
    <property type="molecule type" value="Genomic_DNA"/>
</dbReference>
<feature type="chain" id="PRO_5004476209" evidence="1">
    <location>
        <begin position="32"/>
        <end position="44"/>
    </location>
</feature>
<dbReference type="AlphaFoldDB" id="R9L0T9"/>
<evidence type="ECO:0000256" key="1">
    <source>
        <dbReference type="SAM" id="SignalP"/>
    </source>
</evidence>